<protein>
    <submittedName>
        <fullName evidence="8">Transporter</fullName>
    </submittedName>
</protein>
<evidence type="ECO:0000256" key="5">
    <source>
        <dbReference type="ARBA" id="ARBA00022989"/>
    </source>
</evidence>
<comment type="caution">
    <text evidence="8">The sequence shown here is derived from an EMBL/GenBank/DDBJ whole genome shotgun (WGS) entry which is preliminary data.</text>
</comment>
<feature type="transmembrane region" description="Helical" evidence="7">
    <location>
        <begin position="153"/>
        <end position="172"/>
    </location>
</feature>
<proteinExistence type="predicted"/>
<dbReference type="OrthoDB" id="3238001at2"/>
<dbReference type="RefSeq" id="WP_086487040.1">
    <property type="nucleotide sequence ID" value="NZ_MSLT01000006.1"/>
</dbReference>
<feature type="transmembrane region" description="Helical" evidence="7">
    <location>
        <begin position="121"/>
        <end position="141"/>
    </location>
</feature>
<evidence type="ECO:0000256" key="1">
    <source>
        <dbReference type="ARBA" id="ARBA00004141"/>
    </source>
</evidence>
<dbReference type="PANTHER" id="PTHR36838">
    <property type="entry name" value="AUXIN EFFLUX CARRIER FAMILY PROTEIN"/>
    <property type="match status" value="1"/>
</dbReference>
<name>A0A251XAW2_9GAMM</name>
<accession>A0A251XAW2</accession>
<evidence type="ECO:0000256" key="4">
    <source>
        <dbReference type="ARBA" id="ARBA00022692"/>
    </source>
</evidence>
<feature type="transmembrane region" description="Helical" evidence="7">
    <location>
        <begin position="6"/>
        <end position="24"/>
    </location>
</feature>
<evidence type="ECO:0000256" key="7">
    <source>
        <dbReference type="SAM" id="Phobius"/>
    </source>
</evidence>
<dbReference type="InterPro" id="IPR004776">
    <property type="entry name" value="Mem_transp_PIN-like"/>
</dbReference>
<reference evidence="8 9" key="1">
    <citation type="submission" date="2016-12" db="EMBL/GenBank/DDBJ databases">
        <title>Thioflexothrix psekupsii D3 genome sequencing and assembly.</title>
        <authorList>
            <person name="Fomenkov A."/>
            <person name="Vincze T."/>
            <person name="Grabovich M."/>
            <person name="Anton B.P."/>
            <person name="Dubinina G."/>
            <person name="Orlova M."/>
            <person name="Belousova E."/>
            <person name="Roberts R.J."/>
        </authorList>
    </citation>
    <scope>NUCLEOTIDE SEQUENCE [LARGE SCALE GENOMIC DNA]</scope>
    <source>
        <strain evidence="8">D3</strain>
    </source>
</reference>
<feature type="transmembrane region" description="Helical" evidence="7">
    <location>
        <begin position="64"/>
        <end position="86"/>
    </location>
</feature>
<dbReference type="AlphaFoldDB" id="A0A251XAW2"/>
<keyword evidence="6 7" id="KW-0472">Membrane</keyword>
<dbReference type="PANTHER" id="PTHR36838:SF1">
    <property type="entry name" value="SLR1864 PROTEIN"/>
    <property type="match status" value="1"/>
</dbReference>
<feature type="transmembrane region" description="Helical" evidence="7">
    <location>
        <begin position="269"/>
        <end position="291"/>
    </location>
</feature>
<dbReference type="Proteomes" id="UP000194798">
    <property type="component" value="Unassembled WGS sequence"/>
</dbReference>
<keyword evidence="4 7" id="KW-0812">Transmembrane</keyword>
<evidence type="ECO:0000256" key="3">
    <source>
        <dbReference type="ARBA" id="ARBA00022475"/>
    </source>
</evidence>
<comment type="subcellular location">
    <subcellularLocation>
        <location evidence="1">Membrane</location>
        <topology evidence="1">Multi-pass membrane protein</topology>
    </subcellularLocation>
</comment>
<keyword evidence="5 7" id="KW-1133">Transmembrane helix</keyword>
<keyword evidence="9" id="KW-1185">Reference proteome</keyword>
<evidence type="ECO:0000256" key="2">
    <source>
        <dbReference type="ARBA" id="ARBA00022448"/>
    </source>
</evidence>
<feature type="transmembrane region" description="Helical" evidence="7">
    <location>
        <begin position="98"/>
        <end position="115"/>
    </location>
</feature>
<dbReference type="GO" id="GO:0055085">
    <property type="term" value="P:transmembrane transport"/>
    <property type="evidence" value="ECO:0007669"/>
    <property type="project" value="InterPro"/>
</dbReference>
<dbReference type="EMBL" id="MSLT01000006">
    <property type="protein sequence ID" value="OUD15443.1"/>
    <property type="molecule type" value="Genomic_DNA"/>
</dbReference>
<dbReference type="GO" id="GO:0016020">
    <property type="term" value="C:membrane"/>
    <property type="evidence" value="ECO:0007669"/>
    <property type="project" value="UniProtKB-SubCell"/>
</dbReference>
<evidence type="ECO:0000313" key="9">
    <source>
        <dbReference type="Proteomes" id="UP000194798"/>
    </source>
</evidence>
<keyword evidence="3" id="KW-1003">Cell membrane</keyword>
<evidence type="ECO:0000256" key="6">
    <source>
        <dbReference type="ARBA" id="ARBA00023136"/>
    </source>
</evidence>
<sequence>MLMTQIFTVLFPIFFIILAGYLYARIRPLDMAVANRLNMEFFTPALLFYILADQNFDLVSYWPLALAGIWIILGSGLVVLPLVWYLKLQIRTFIPPMMFTNTGNMGLPMALFAFGEDGLKAAVILFIMANLIHLTIGVSIVNPYIKWRNFLKTPMIIATLAGVLFSLFQWHLPALFAIPIKMLGDVAIPLMLFSLGVRLTDINLADWRIGLLGGILCPLSGLIALLLIWPWLTLTPLQLGVLISFSVLPPAVINFIFAEQYCQEPQKVASIVLMGNVLSLFSLPLALAFALSQLH</sequence>
<feature type="transmembrane region" description="Helical" evidence="7">
    <location>
        <begin position="209"/>
        <end position="231"/>
    </location>
</feature>
<feature type="transmembrane region" description="Helical" evidence="7">
    <location>
        <begin position="178"/>
        <end position="197"/>
    </location>
</feature>
<organism evidence="8 9">
    <name type="scientific">Thioflexithrix psekupsensis</name>
    <dbReference type="NCBI Taxonomy" id="1570016"/>
    <lineage>
        <taxon>Bacteria</taxon>
        <taxon>Pseudomonadati</taxon>
        <taxon>Pseudomonadota</taxon>
        <taxon>Gammaproteobacteria</taxon>
        <taxon>Thiotrichales</taxon>
        <taxon>Thioflexithrix</taxon>
    </lineage>
</organism>
<evidence type="ECO:0000313" key="8">
    <source>
        <dbReference type="EMBL" id="OUD15443.1"/>
    </source>
</evidence>
<keyword evidence="2" id="KW-0813">Transport</keyword>
<dbReference type="Pfam" id="PF03547">
    <property type="entry name" value="Mem_trans"/>
    <property type="match status" value="2"/>
</dbReference>
<feature type="transmembrane region" description="Helical" evidence="7">
    <location>
        <begin position="237"/>
        <end position="257"/>
    </location>
</feature>
<gene>
    <name evidence="8" type="ORF">TPSD3_02640</name>
</gene>